<evidence type="ECO:0000313" key="2">
    <source>
        <dbReference type="EMBL" id="KAG2275902.1"/>
    </source>
</evidence>
<dbReference type="EMBL" id="JAAMPC010000012">
    <property type="protein sequence ID" value="KAG2275902.1"/>
    <property type="molecule type" value="Genomic_DNA"/>
</dbReference>
<comment type="caution">
    <text evidence="2">The sequence shown here is derived from an EMBL/GenBank/DDBJ whole genome shotgun (WGS) entry which is preliminary data.</text>
</comment>
<feature type="region of interest" description="Disordered" evidence="1">
    <location>
        <begin position="134"/>
        <end position="180"/>
    </location>
</feature>
<feature type="region of interest" description="Disordered" evidence="1">
    <location>
        <begin position="221"/>
        <end position="260"/>
    </location>
</feature>
<feature type="compositionally biased region" description="Basic and acidic residues" evidence="1">
    <location>
        <begin position="221"/>
        <end position="237"/>
    </location>
</feature>
<name>A0A8X7QT96_BRACI</name>
<reference evidence="2 3" key="1">
    <citation type="submission" date="2020-02" db="EMBL/GenBank/DDBJ databases">
        <authorList>
            <person name="Ma Q."/>
            <person name="Huang Y."/>
            <person name="Song X."/>
            <person name="Pei D."/>
        </authorList>
    </citation>
    <scope>NUCLEOTIDE SEQUENCE [LARGE SCALE GENOMIC DNA]</scope>
    <source>
        <strain evidence="2">Sxm20200214</strain>
        <tissue evidence="2">Leaf</tissue>
    </source>
</reference>
<protein>
    <submittedName>
        <fullName evidence="2">Uncharacterized protein</fullName>
    </submittedName>
</protein>
<evidence type="ECO:0000313" key="3">
    <source>
        <dbReference type="Proteomes" id="UP000886595"/>
    </source>
</evidence>
<proteinExistence type="predicted"/>
<keyword evidence="3" id="KW-1185">Reference proteome</keyword>
<sequence length="260" mass="29334">MGVDMLLLDFQVTTMPVTVNVNRLATHRPNTSPDLTYAACYNTSWILRSLCLFHYCESDLNFAIVTLGLDLLLIAQAFRRDDDVKDDRIKVLMELIKNGHDFSEHVGETEENEVVSLSLDDESAVNDEASVNVEAAESDDDFQTSKGSKNVGFGSKRGKKRLPDRGMEKRKHKVLASGPKQDLFNEDMKAFVTQLFEHNFSGMEQRLQKQMAETFEQMRAELKDSRKEASVEVEHGEPSPTKPSTSPAPLRRSTRGVKKH</sequence>
<gene>
    <name evidence="2" type="ORF">Bca52824_058457</name>
</gene>
<dbReference type="AlphaFoldDB" id="A0A8X7QT96"/>
<evidence type="ECO:0000256" key="1">
    <source>
        <dbReference type="SAM" id="MobiDB-lite"/>
    </source>
</evidence>
<organism evidence="2 3">
    <name type="scientific">Brassica carinata</name>
    <name type="common">Ethiopian mustard</name>
    <name type="synonym">Abyssinian cabbage</name>
    <dbReference type="NCBI Taxonomy" id="52824"/>
    <lineage>
        <taxon>Eukaryota</taxon>
        <taxon>Viridiplantae</taxon>
        <taxon>Streptophyta</taxon>
        <taxon>Embryophyta</taxon>
        <taxon>Tracheophyta</taxon>
        <taxon>Spermatophyta</taxon>
        <taxon>Magnoliopsida</taxon>
        <taxon>eudicotyledons</taxon>
        <taxon>Gunneridae</taxon>
        <taxon>Pentapetalae</taxon>
        <taxon>rosids</taxon>
        <taxon>malvids</taxon>
        <taxon>Brassicales</taxon>
        <taxon>Brassicaceae</taxon>
        <taxon>Brassiceae</taxon>
        <taxon>Brassica</taxon>
    </lineage>
</organism>
<feature type="compositionally biased region" description="Low complexity" evidence="1">
    <location>
        <begin position="238"/>
        <end position="249"/>
    </location>
</feature>
<dbReference type="Proteomes" id="UP000886595">
    <property type="component" value="Unassembled WGS sequence"/>
</dbReference>
<accession>A0A8X7QT96</accession>